<dbReference type="GO" id="GO:0050661">
    <property type="term" value="F:NADP binding"/>
    <property type="evidence" value="ECO:0007669"/>
    <property type="project" value="InterPro"/>
</dbReference>
<accession>A0AA37TDL3</accession>
<keyword evidence="6 12" id="KW-0686">Riboflavin biosynthesis</keyword>
<dbReference type="EC" id="1.1.1.193" evidence="12"/>
<evidence type="ECO:0000256" key="2">
    <source>
        <dbReference type="ARBA" id="ARBA00004882"/>
    </source>
</evidence>
<evidence type="ECO:0000256" key="4">
    <source>
        <dbReference type="ARBA" id="ARBA00005259"/>
    </source>
</evidence>
<evidence type="ECO:0000256" key="13">
    <source>
        <dbReference type="PIRSR" id="PIRSR006769-1"/>
    </source>
</evidence>
<evidence type="ECO:0000313" key="18">
    <source>
        <dbReference type="Proteomes" id="UP001156870"/>
    </source>
</evidence>
<dbReference type="GO" id="GO:0008835">
    <property type="term" value="F:diaminohydroxyphosphoribosylaminopyrimidine deaminase activity"/>
    <property type="evidence" value="ECO:0007669"/>
    <property type="project" value="UniProtKB-EC"/>
</dbReference>
<comment type="similarity">
    <text evidence="5 12">In the C-terminal section; belongs to the HTP reductase family.</text>
</comment>
<protein>
    <recommendedName>
        <fullName evidence="12">Riboflavin biosynthesis protein RibD</fullName>
    </recommendedName>
    <domain>
        <recommendedName>
            <fullName evidence="12">Diaminohydroxyphosphoribosylaminopyrimidine deaminase</fullName>
            <shortName evidence="12">DRAP deaminase</shortName>
            <ecNumber evidence="12">3.5.4.26</ecNumber>
        </recommendedName>
        <alternativeName>
            <fullName evidence="12">Riboflavin-specific deaminase</fullName>
        </alternativeName>
    </domain>
    <domain>
        <recommendedName>
            <fullName evidence="12">5-amino-6-(5-phosphoribosylamino)uracil reductase</fullName>
            <ecNumber evidence="12">1.1.1.193</ecNumber>
        </recommendedName>
        <alternativeName>
            <fullName evidence="12">HTP reductase</fullName>
        </alternativeName>
    </domain>
</protein>
<evidence type="ECO:0000256" key="11">
    <source>
        <dbReference type="ARBA" id="ARBA00023268"/>
    </source>
</evidence>
<comment type="catalytic activity">
    <reaction evidence="12">
        <text>2,5-diamino-6-hydroxy-4-(5-phosphoribosylamino)-pyrimidine + H2O + H(+) = 5-amino-6-(5-phospho-D-ribosylamino)uracil + NH4(+)</text>
        <dbReference type="Rhea" id="RHEA:21868"/>
        <dbReference type="ChEBI" id="CHEBI:15377"/>
        <dbReference type="ChEBI" id="CHEBI:15378"/>
        <dbReference type="ChEBI" id="CHEBI:28938"/>
        <dbReference type="ChEBI" id="CHEBI:58453"/>
        <dbReference type="ChEBI" id="CHEBI:58614"/>
        <dbReference type="EC" id="3.5.4.26"/>
    </reaction>
</comment>
<dbReference type="NCBIfam" id="TIGR00227">
    <property type="entry name" value="ribD_Cterm"/>
    <property type="match status" value="1"/>
</dbReference>
<dbReference type="Gene3D" id="3.40.430.10">
    <property type="entry name" value="Dihydrofolate Reductase, subunit A"/>
    <property type="match status" value="1"/>
</dbReference>
<evidence type="ECO:0000259" key="16">
    <source>
        <dbReference type="PROSITE" id="PS51747"/>
    </source>
</evidence>
<evidence type="ECO:0000256" key="9">
    <source>
        <dbReference type="ARBA" id="ARBA00022857"/>
    </source>
</evidence>
<evidence type="ECO:0000313" key="17">
    <source>
        <dbReference type="EMBL" id="GLS27880.1"/>
    </source>
</evidence>
<dbReference type="EC" id="3.5.4.26" evidence="12"/>
<keyword evidence="8 12" id="KW-0862">Zinc</keyword>
<keyword evidence="9 12" id="KW-0521">NADP</keyword>
<feature type="binding site" evidence="14">
    <location>
        <position position="153"/>
    </location>
    <ligand>
        <name>NADP(+)</name>
        <dbReference type="ChEBI" id="CHEBI:58349"/>
    </ligand>
</feature>
<feature type="binding site" evidence="15">
    <location>
        <position position="56"/>
    </location>
    <ligand>
        <name>Zn(2+)</name>
        <dbReference type="ChEBI" id="CHEBI:29105"/>
        <note>catalytic</note>
    </ligand>
</feature>
<dbReference type="PIRSF" id="PIRSF006769">
    <property type="entry name" value="RibD"/>
    <property type="match status" value="1"/>
</dbReference>
<dbReference type="InterPro" id="IPR050765">
    <property type="entry name" value="Riboflavin_Biosynth_HTPR"/>
</dbReference>
<dbReference type="CDD" id="cd01284">
    <property type="entry name" value="Riboflavin_deaminase-reductase"/>
    <property type="match status" value="1"/>
</dbReference>
<dbReference type="GO" id="GO:0008703">
    <property type="term" value="F:5-amino-6-(5-phosphoribosylamino)uracil reductase activity"/>
    <property type="evidence" value="ECO:0007669"/>
    <property type="project" value="UniProtKB-EC"/>
</dbReference>
<dbReference type="InterPro" id="IPR004794">
    <property type="entry name" value="Eubact_RibD"/>
</dbReference>
<evidence type="ECO:0000256" key="14">
    <source>
        <dbReference type="PIRSR" id="PIRSR006769-2"/>
    </source>
</evidence>
<feature type="binding site" evidence="14">
    <location>
        <position position="139"/>
    </location>
    <ligand>
        <name>NADP(+)</name>
        <dbReference type="ChEBI" id="CHEBI:58349"/>
    </ligand>
</feature>
<dbReference type="PANTHER" id="PTHR38011">
    <property type="entry name" value="DIHYDROFOLATE REDUCTASE FAMILY PROTEIN (AFU_ORTHOLOGUE AFUA_8G06820)"/>
    <property type="match status" value="1"/>
</dbReference>
<feature type="binding site" evidence="14">
    <location>
        <position position="292"/>
    </location>
    <ligand>
        <name>substrate</name>
    </ligand>
</feature>
<keyword evidence="11" id="KW-0511">Multifunctional enzyme</keyword>
<reference evidence="17 18" key="1">
    <citation type="journal article" date="2014" name="Int. J. Syst. Evol. Microbiol.">
        <title>Complete genome sequence of Corynebacterium casei LMG S-19264T (=DSM 44701T), isolated from a smear-ripened cheese.</title>
        <authorList>
            <consortium name="US DOE Joint Genome Institute (JGI-PGF)"/>
            <person name="Walter F."/>
            <person name="Albersmeier A."/>
            <person name="Kalinowski J."/>
            <person name="Ruckert C."/>
        </authorList>
    </citation>
    <scope>NUCLEOTIDE SEQUENCE [LARGE SCALE GENOMIC DNA]</scope>
    <source>
        <strain evidence="17 18">NBRC 110095</strain>
    </source>
</reference>
<feature type="binding site" evidence="14">
    <location>
        <position position="181"/>
    </location>
    <ligand>
        <name>NADP(+)</name>
        <dbReference type="ChEBI" id="CHEBI:58349"/>
    </ligand>
</feature>
<keyword evidence="10 12" id="KW-0560">Oxidoreductase</keyword>
<evidence type="ECO:0000256" key="6">
    <source>
        <dbReference type="ARBA" id="ARBA00022619"/>
    </source>
</evidence>
<dbReference type="GO" id="GO:0008270">
    <property type="term" value="F:zinc ion binding"/>
    <property type="evidence" value="ECO:0007669"/>
    <property type="project" value="InterPro"/>
</dbReference>
<dbReference type="Proteomes" id="UP001156870">
    <property type="component" value="Unassembled WGS sequence"/>
</dbReference>
<dbReference type="InterPro" id="IPR002734">
    <property type="entry name" value="RibDG_C"/>
</dbReference>
<feature type="binding site" evidence="14">
    <location>
        <position position="192"/>
    </location>
    <ligand>
        <name>substrate</name>
    </ligand>
</feature>
<sequence length="359" mass="38778">MPNPRVGCVLVKDEKVIGEGYHQRAGQAHAEINALNSVANLNDIKGATAYVTLEPCSHYGRTGPCSDALINAGVKRVVYAMADPNPKVAHHEQGSGIERMRRAGLVVEGPLMEAQAEALNRGFLHRMRTGRPRVVCKLAMSLDGRTAMASGESQWITGPDARKEVQTLRAQSCAIVTGWSTVKVDGARMTVRSNELPSNVAMSVGDRQPLRVVLDSQTQLQGDEPLFQAEGPVLWVSGLLEPVSQVATSRSTLPTLRSTVEHMSVPLHDGHINLIRMLEELGRRECNNVLVEAGSTLAGAFVQAGLVDELRVYMAPTLMGSTAQPLLTLPIASMSDQRPLNIESITAIGKDWRIIAMPS</sequence>
<dbReference type="NCBIfam" id="TIGR00326">
    <property type="entry name" value="eubact_ribD"/>
    <property type="match status" value="1"/>
</dbReference>
<comment type="pathway">
    <text evidence="2 12">Cofactor biosynthesis; riboflavin biosynthesis; 5-amino-6-(D-ribitylamino)uracil from GTP: step 2/4.</text>
</comment>
<comment type="function">
    <text evidence="1 12">Converts 2,5-diamino-6-(ribosylamino)-4(3h)-pyrimidinone 5'-phosphate into 5-amino-6-(ribosylamino)-2,4(1h,3h)-pyrimidinedione 5'-phosphate.</text>
</comment>
<evidence type="ECO:0000256" key="5">
    <source>
        <dbReference type="ARBA" id="ARBA00007417"/>
    </source>
</evidence>
<evidence type="ECO:0000256" key="3">
    <source>
        <dbReference type="ARBA" id="ARBA00004910"/>
    </source>
</evidence>
<evidence type="ECO:0000256" key="8">
    <source>
        <dbReference type="ARBA" id="ARBA00022833"/>
    </source>
</evidence>
<feature type="binding site" evidence="14">
    <location>
        <begin position="294"/>
        <end position="300"/>
    </location>
    <ligand>
        <name>NADP(+)</name>
        <dbReference type="ChEBI" id="CHEBI:58349"/>
    </ligand>
</feature>
<dbReference type="PANTHER" id="PTHR38011:SF7">
    <property type="entry name" value="2,5-DIAMINO-6-RIBOSYLAMINO-4(3H)-PYRIMIDINONE 5'-PHOSPHATE REDUCTASE"/>
    <property type="match status" value="1"/>
</dbReference>
<dbReference type="Gene3D" id="3.40.140.10">
    <property type="entry name" value="Cytidine Deaminase, domain 2"/>
    <property type="match status" value="1"/>
</dbReference>
<feature type="domain" description="CMP/dCMP-type deaminase" evidence="16">
    <location>
        <begin position="1"/>
        <end position="108"/>
    </location>
</feature>
<comment type="cofactor">
    <cofactor evidence="12 15">
        <name>Zn(2+)</name>
        <dbReference type="ChEBI" id="CHEBI:29105"/>
    </cofactor>
    <text evidence="12 15">Binds 1 zinc ion.</text>
</comment>
<evidence type="ECO:0000256" key="12">
    <source>
        <dbReference type="PIRNR" id="PIRNR006769"/>
    </source>
</evidence>
<dbReference type="Pfam" id="PF01872">
    <property type="entry name" value="RibD_C"/>
    <property type="match status" value="1"/>
</dbReference>
<dbReference type="PROSITE" id="PS51747">
    <property type="entry name" value="CYT_DCMP_DEAMINASES_2"/>
    <property type="match status" value="1"/>
</dbReference>
<feature type="binding site" evidence="15">
    <location>
        <position position="29"/>
    </location>
    <ligand>
        <name>Zn(2+)</name>
        <dbReference type="ChEBI" id="CHEBI:29105"/>
        <note>catalytic</note>
    </ligand>
</feature>
<dbReference type="GO" id="GO:0009231">
    <property type="term" value="P:riboflavin biosynthetic process"/>
    <property type="evidence" value="ECO:0007669"/>
    <property type="project" value="UniProtKB-KW"/>
</dbReference>
<comment type="similarity">
    <text evidence="4 12">In the N-terminal section; belongs to the cytidine and deoxycytidylate deaminase family.</text>
</comment>
<dbReference type="InterPro" id="IPR024072">
    <property type="entry name" value="DHFR-like_dom_sf"/>
</dbReference>
<feature type="binding site" evidence="14">
    <location>
        <position position="155"/>
    </location>
    <ligand>
        <name>NADP(+)</name>
        <dbReference type="ChEBI" id="CHEBI:58349"/>
    </ligand>
</feature>
<organism evidence="17 18">
    <name type="scientific">Marinibactrum halimedae</name>
    <dbReference type="NCBI Taxonomy" id="1444977"/>
    <lineage>
        <taxon>Bacteria</taxon>
        <taxon>Pseudomonadati</taxon>
        <taxon>Pseudomonadota</taxon>
        <taxon>Gammaproteobacteria</taxon>
        <taxon>Cellvibrionales</taxon>
        <taxon>Cellvibrionaceae</taxon>
        <taxon>Marinibactrum</taxon>
    </lineage>
</organism>
<dbReference type="AlphaFoldDB" id="A0AA37TDL3"/>
<dbReference type="InterPro" id="IPR002125">
    <property type="entry name" value="CMP_dCMP_dom"/>
</dbReference>
<dbReference type="EMBL" id="BSPD01000092">
    <property type="protein sequence ID" value="GLS27880.1"/>
    <property type="molecule type" value="Genomic_DNA"/>
</dbReference>
<feature type="active site" description="Proton donor" evidence="13">
    <location>
        <position position="31"/>
    </location>
</feature>
<evidence type="ECO:0000256" key="15">
    <source>
        <dbReference type="PIRSR" id="PIRSR006769-3"/>
    </source>
</evidence>
<dbReference type="InterPro" id="IPR016192">
    <property type="entry name" value="APOBEC/CMP_deaminase_Zn-bd"/>
</dbReference>
<dbReference type="InterPro" id="IPR016193">
    <property type="entry name" value="Cytidine_deaminase-like"/>
</dbReference>
<keyword evidence="7 12" id="KW-0479">Metal-binding</keyword>
<evidence type="ECO:0000256" key="1">
    <source>
        <dbReference type="ARBA" id="ARBA00002151"/>
    </source>
</evidence>
<feature type="binding site" evidence="14">
    <location>
        <position position="216"/>
    </location>
    <ligand>
        <name>NADP(+)</name>
        <dbReference type="ChEBI" id="CHEBI:58349"/>
    </ligand>
</feature>
<dbReference type="SUPFAM" id="SSF53597">
    <property type="entry name" value="Dihydrofolate reductase-like"/>
    <property type="match status" value="1"/>
</dbReference>
<comment type="caution">
    <text evidence="17">The sequence shown here is derived from an EMBL/GenBank/DDBJ whole genome shotgun (WGS) entry which is preliminary data.</text>
</comment>
<proteinExistence type="inferred from homology"/>
<dbReference type="Pfam" id="PF00383">
    <property type="entry name" value="dCMP_cyt_deam_1"/>
    <property type="match status" value="1"/>
</dbReference>
<evidence type="ECO:0000256" key="10">
    <source>
        <dbReference type="ARBA" id="ARBA00023002"/>
    </source>
</evidence>
<name>A0AA37TDL3_9GAMM</name>
<dbReference type="InterPro" id="IPR011549">
    <property type="entry name" value="RibD_C"/>
</dbReference>
<dbReference type="SUPFAM" id="SSF53927">
    <property type="entry name" value="Cytidine deaminase-like"/>
    <property type="match status" value="1"/>
</dbReference>
<feature type="binding site" evidence="15">
    <location>
        <position position="65"/>
    </location>
    <ligand>
        <name>Zn(2+)</name>
        <dbReference type="ChEBI" id="CHEBI:29105"/>
        <note>catalytic</note>
    </ligand>
</feature>
<comment type="pathway">
    <text evidence="3 12">Cofactor biosynthesis; riboflavin biosynthesis; 5-amino-6-(D-ribitylamino)uracil from GTP: step 3/4.</text>
</comment>
<feature type="binding site" evidence="14">
    <location>
        <position position="185"/>
    </location>
    <ligand>
        <name>NADP(+)</name>
        <dbReference type="ChEBI" id="CHEBI:58349"/>
    </ligand>
</feature>
<dbReference type="PROSITE" id="PS00903">
    <property type="entry name" value="CYT_DCMP_DEAMINASES_1"/>
    <property type="match status" value="1"/>
</dbReference>
<comment type="catalytic activity">
    <reaction evidence="12">
        <text>5-amino-6-(5-phospho-D-ribitylamino)uracil + NADP(+) = 5-amino-6-(5-phospho-D-ribosylamino)uracil + NADPH + H(+)</text>
        <dbReference type="Rhea" id="RHEA:17845"/>
        <dbReference type="ChEBI" id="CHEBI:15378"/>
        <dbReference type="ChEBI" id="CHEBI:57783"/>
        <dbReference type="ChEBI" id="CHEBI:58349"/>
        <dbReference type="ChEBI" id="CHEBI:58421"/>
        <dbReference type="ChEBI" id="CHEBI:58453"/>
        <dbReference type="EC" id="1.1.1.193"/>
    </reaction>
</comment>
<keyword evidence="18" id="KW-1185">Reference proteome</keyword>
<keyword evidence="12" id="KW-0378">Hydrolase</keyword>
<evidence type="ECO:0000256" key="7">
    <source>
        <dbReference type="ARBA" id="ARBA00022723"/>
    </source>
</evidence>
<gene>
    <name evidence="17" type="primary">ribD</name>
    <name evidence="17" type="ORF">GCM10007877_35990</name>
</gene>
<feature type="binding site" evidence="14">
    <location>
        <position position="169"/>
    </location>
    <ligand>
        <name>NADP(+)</name>
        <dbReference type="ChEBI" id="CHEBI:58349"/>
    </ligand>
</feature>